<dbReference type="Pfam" id="PF07690">
    <property type="entry name" value="MFS_1"/>
    <property type="match status" value="2"/>
</dbReference>
<dbReference type="InterPro" id="IPR020846">
    <property type="entry name" value="MFS_dom"/>
</dbReference>
<dbReference type="InterPro" id="IPR036259">
    <property type="entry name" value="MFS_trans_sf"/>
</dbReference>
<dbReference type="PROSITE" id="PS50850">
    <property type="entry name" value="MFS"/>
    <property type="match status" value="1"/>
</dbReference>
<feature type="transmembrane region" description="Helical" evidence="3">
    <location>
        <begin position="1083"/>
        <end position="1105"/>
    </location>
</feature>
<protein>
    <recommendedName>
        <fullName evidence="4">Major facilitator superfamily (MFS) profile domain-containing protein</fullName>
    </recommendedName>
</protein>
<keyword evidence="3" id="KW-0472">Membrane</keyword>
<feature type="compositionally biased region" description="Low complexity" evidence="2">
    <location>
        <begin position="626"/>
        <end position="636"/>
    </location>
</feature>
<evidence type="ECO:0000259" key="4">
    <source>
        <dbReference type="PROSITE" id="PS50850"/>
    </source>
</evidence>
<feature type="transmembrane region" description="Helical" evidence="3">
    <location>
        <begin position="951"/>
        <end position="971"/>
    </location>
</feature>
<comment type="caution">
    <text evidence="5">The sequence shown here is derived from an EMBL/GenBank/DDBJ whole genome shotgun (WGS) entry which is preliminary data.</text>
</comment>
<feature type="transmembrane region" description="Helical" evidence="3">
    <location>
        <begin position="1111"/>
        <end position="1132"/>
    </location>
</feature>
<feature type="compositionally biased region" description="Low complexity" evidence="2">
    <location>
        <begin position="397"/>
        <end position="415"/>
    </location>
</feature>
<feature type="compositionally biased region" description="Acidic residues" evidence="2">
    <location>
        <begin position="151"/>
        <end position="162"/>
    </location>
</feature>
<proteinExistence type="predicted"/>
<feature type="transmembrane region" description="Helical" evidence="3">
    <location>
        <begin position="523"/>
        <end position="549"/>
    </location>
</feature>
<dbReference type="GO" id="GO:0008028">
    <property type="term" value="F:monocarboxylic acid transmembrane transporter activity"/>
    <property type="evidence" value="ECO:0007669"/>
    <property type="project" value="TreeGrafter"/>
</dbReference>
<dbReference type="PANTHER" id="PTHR11360:SF260">
    <property type="entry name" value="MFS DOMAIN-CONTAINING PROTEIN"/>
    <property type="match status" value="1"/>
</dbReference>
<feature type="compositionally biased region" description="Low complexity" evidence="2">
    <location>
        <begin position="102"/>
        <end position="115"/>
    </location>
</feature>
<feature type="transmembrane region" description="Helical" evidence="3">
    <location>
        <begin position="556"/>
        <end position="577"/>
    </location>
</feature>
<dbReference type="SUPFAM" id="SSF103473">
    <property type="entry name" value="MFS general substrate transporter"/>
    <property type="match status" value="1"/>
</dbReference>
<feature type="compositionally biased region" description="Low complexity" evidence="2">
    <location>
        <begin position="213"/>
        <end position="250"/>
    </location>
</feature>
<dbReference type="InterPro" id="IPR011701">
    <property type="entry name" value="MFS"/>
</dbReference>
<evidence type="ECO:0000313" key="6">
    <source>
        <dbReference type="Proteomes" id="UP001292094"/>
    </source>
</evidence>
<feature type="region of interest" description="Disordered" evidence="2">
    <location>
        <begin position="23"/>
        <end position="59"/>
    </location>
</feature>
<dbReference type="PANTHER" id="PTHR11360">
    <property type="entry name" value="MONOCARBOXYLATE TRANSPORTER"/>
    <property type="match status" value="1"/>
</dbReference>
<organism evidence="5 6">
    <name type="scientific">Petrolisthes manimaculis</name>
    <dbReference type="NCBI Taxonomy" id="1843537"/>
    <lineage>
        <taxon>Eukaryota</taxon>
        <taxon>Metazoa</taxon>
        <taxon>Ecdysozoa</taxon>
        <taxon>Arthropoda</taxon>
        <taxon>Crustacea</taxon>
        <taxon>Multicrustacea</taxon>
        <taxon>Malacostraca</taxon>
        <taxon>Eumalacostraca</taxon>
        <taxon>Eucarida</taxon>
        <taxon>Decapoda</taxon>
        <taxon>Pleocyemata</taxon>
        <taxon>Anomura</taxon>
        <taxon>Galatheoidea</taxon>
        <taxon>Porcellanidae</taxon>
        <taxon>Petrolisthes</taxon>
    </lineage>
</organism>
<feature type="compositionally biased region" description="Pro residues" evidence="2">
    <location>
        <begin position="765"/>
        <end position="781"/>
    </location>
</feature>
<feature type="transmembrane region" description="Helical" evidence="3">
    <location>
        <begin position="429"/>
        <end position="456"/>
    </location>
</feature>
<evidence type="ECO:0000256" key="2">
    <source>
        <dbReference type="SAM" id="MobiDB-lite"/>
    </source>
</evidence>
<comment type="subcellular location">
    <subcellularLocation>
        <location evidence="1">Membrane</location>
        <topology evidence="1">Multi-pass membrane protein</topology>
    </subcellularLocation>
</comment>
<gene>
    <name evidence="5" type="ORF">Pmani_035381</name>
</gene>
<feature type="region of interest" description="Disordered" evidence="2">
    <location>
        <begin position="284"/>
        <end position="324"/>
    </location>
</feature>
<dbReference type="FunFam" id="1.20.1250.20:FF:000505">
    <property type="entry name" value="Predicted protein"/>
    <property type="match status" value="1"/>
</dbReference>
<feature type="transmembrane region" description="Helical" evidence="3">
    <location>
        <begin position="499"/>
        <end position="517"/>
    </location>
</feature>
<feature type="compositionally biased region" description="Low complexity" evidence="2">
    <location>
        <begin position="124"/>
        <end position="137"/>
    </location>
</feature>
<dbReference type="Gene3D" id="1.20.1250.20">
    <property type="entry name" value="MFS general substrate transporter like domains"/>
    <property type="match status" value="2"/>
</dbReference>
<dbReference type="CDD" id="cd17352">
    <property type="entry name" value="MFS_MCT_SLC16"/>
    <property type="match status" value="1"/>
</dbReference>
<keyword evidence="3" id="KW-0812">Transmembrane</keyword>
<reference evidence="5" key="1">
    <citation type="submission" date="2023-11" db="EMBL/GenBank/DDBJ databases">
        <title>Genome assemblies of two species of porcelain crab, Petrolisthes cinctipes and Petrolisthes manimaculis (Anomura: Porcellanidae).</title>
        <authorList>
            <person name="Angst P."/>
        </authorList>
    </citation>
    <scope>NUCLEOTIDE SEQUENCE</scope>
    <source>
        <strain evidence="5">PB745_02</strain>
        <tissue evidence="5">Gill</tissue>
    </source>
</reference>
<feature type="region of interest" description="Disordered" evidence="2">
    <location>
        <begin position="76"/>
        <end position="179"/>
    </location>
</feature>
<accession>A0AAE1TQK7</accession>
<evidence type="ECO:0000256" key="3">
    <source>
        <dbReference type="SAM" id="Phobius"/>
    </source>
</evidence>
<dbReference type="InterPro" id="IPR050327">
    <property type="entry name" value="Proton-linked_MCT"/>
</dbReference>
<feature type="region of interest" description="Disordered" evidence="2">
    <location>
        <begin position="748"/>
        <end position="858"/>
    </location>
</feature>
<sequence>MWAGTVMSQSVGVDVGVGMGKGIQGTPTTGIEGQEGEAGMVDQDGEPSYHHHNHHNHSPAHTILLNHAPILTCSSPTQSSNQITTSVYPTSPSRPAAVTLASDSDPVPVSCSSSVIQTGTVDTSGYRSSSSSEVGSYQGQAHNTIHNSGKDDDDDDDDDEDGEEKKLLVDSSTQTGQEGDDVFDQVESHHMLCVVKTPISKLTIAQRRQKPCSSDYSSLSSSESPRASDASTRSDTGTSPGSTSSSCSNNTLIKNGDLNFKKTILGGDLSPIASCGGESGIGAAPSVSLAPSPDPSSKDPFDRSPATPTSGCLKGGGRTVSGAHVQFDTPYDEEEQQPLQDTVVTQDGQINLHKSASSPTTVDQLSRLWTRLQPDTAPSEVTNLQTGKKWRRRRHVSGSSSISLGSSSSSSSNNSRTTELERRAPDGGWGWVIVAASFMVHCIADGVTMSFGVLFVELLSYFNESKSLTSWVGSLFMAIPLLAGPLASMLTDRYGCQTVTIIGALIAAFGFFVSAFVNSIPLLLLTVGVVTGLGLAVCYVAAIVIVAFYFEKKRSLATGIAVAGSGIGTFLFAPLIQHLMDDWGWRLSFIILAGIFLNMVVCGALMRDLEWTPRNANGSAPVGLQSSRRGSTSHSSETIGGRASGVGMAIPSLAELRRLVQSGDVAALLSPDDTPAGTLRGSASLVLLPTFLSWSQVLPPDVLPCLSSRTNVYEVVSHVYPHLLSHSFSSHVPTPDTKHKMTDYASTTMTSIGSSGGYSQGHHVPPQPPTPALPTSPPEPPQGIDTGTNTPASPPPDSSTPSKSPKKKLDIRLGYSSSGEDAGDEADIEEEGEEERQEEKMEESMAMLGGGRSRMGSLRQPGLRRISAGCMGGTVSPPPPVAPLRNMRVNRQSMTYRGAMLNIHRYRLRASSCPDIYRNSIITIAKDQDETVWTYLDDMGEMLRSCIDVRYCLDTSYFIFAVSNFVLYVFYDTVYMYLTDYAQGVGVSADDSANLISVIGILNCVGMVVMGYVGDQSWSSPILIYNVSMVVCGVSVITMPFLTNYWLLGVASAIFGLFISANYALTSVIVVELVSLESFSKAYGLLLLIQGIANLIGPPLVGFIADTTGDYLMPFVVSGIFIVSCGLILNAIPLIKRYRTLHHTQSTPDIPIDKNCESLVPTVITPKGKSSGGVCDIVAQVEDTDSSILRHKTIITLRNAYMTDWRNHELHESEYEASEDSTSLYEIQMAVFLFT</sequence>
<keyword evidence="6" id="KW-1185">Reference proteome</keyword>
<feature type="domain" description="Major facilitator superfamily (MFS) profile" evidence="4">
    <location>
        <begin position="430"/>
        <end position="1136"/>
    </location>
</feature>
<keyword evidence="3" id="KW-1133">Transmembrane helix</keyword>
<dbReference type="EMBL" id="JAWZYT010005040">
    <property type="protein sequence ID" value="KAK4291815.1"/>
    <property type="molecule type" value="Genomic_DNA"/>
</dbReference>
<feature type="region of interest" description="Disordered" evidence="2">
    <location>
        <begin position="620"/>
        <end position="639"/>
    </location>
</feature>
<feature type="transmembrane region" description="Helical" evidence="3">
    <location>
        <begin position="1048"/>
        <end position="1071"/>
    </location>
</feature>
<feature type="transmembrane region" description="Helical" evidence="3">
    <location>
        <begin position="1022"/>
        <end position="1042"/>
    </location>
</feature>
<evidence type="ECO:0000313" key="5">
    <source>
        <dbReference type="EMBL" id="KAK4291815.1"/>
    </source>
</evidence>
<dbReference type="Proteomes" id="UP001292094">
    <property type="component" value="Unassembled WGS sequence"/>
</dbReference>
<feature type="compositionally biased region" description="Acidic residues" evidence="2">
    <location>
        <begin position="821"/>
        <end position="836"/>
    </location>
</feature>
<feature type="region of interest" description="Disordered" evidence="2">
    <location>
        <begin position="376"/>
        <end position="423"/>
    </location>
</feature>
<dbReference type="AlphaFoldDB" id="A0AAE1TQK7"/>
<evidence type="ECO:0000256" key="1">
    <source>
        <dbReference type="ARBA" id="ARBA00004141"/>
    </source>
</evidence>
<feature type="transmembrane region" description="Helical" evidence="3">
    <location>
        <begin position="995"/>
        <end position="1013"/>
    </location>
</feature>
<feature type="compositionally biased region" description="Polar residues" evidence="2">
    <location>
        <begin position="138"/>
        <end position="147"/>
    </location>
</feature>
<feature type="transmembrane region" description="Helical" evidence="3">
    <location>
        <begin position="468"/>
        <end position="487"/>
    </location>
</feature>
<feature type="compositionally biased region" description="Polar residues" evidence="2">
    <location>
        <begin position="76"/>
        <end position="93"/>
    </location>
</feature>
<dbReference type="GO" id="GO:0016020">
    <property type="term" value="C:membrane"/>
    <property type="evidence" value="ECO:0007669"/>
    <property type="project" value="UniProtKB-SubCell"/>
</dbReference>
<feature type="transmembrane region" description="Helical" evidence="3">
    <location>
        <begin position="583"/>
        <end position="606"/>
    </location>
</feature>
<feature type="region of interest" description="Disordered" evidence="2">
    <location>
        <begin position="205"/>
        <end position="250"/>
    </location>
</feature>
<name>A0AAE1TQK7_9EUCA</name>